<dbReference type="InterPro" id="IPR038589">
    <property type="entry name" value="Spt4_dom_sf"/>
</dbReference>
<dbReference type="RefSeq" id="WP_212946020.1">
    <property type="nucleotide sequence ID" value="NZ_BOQX01000010.1"/>
</dbReference>
<dbReference type="GeneID" id="79870147"/>
<reference evidence="1" key="1">
    <citation type="submission" date="2023-03" db="EMBL/GenBank/DDBJ databases">
        <title>Bacterial isolates from washroom surfaces on a university campus.</title>
        <authorList>
            <person name="Holman D.B."/>
            <person name="Gzyl K.E."/>
            <person name="Taheri A.E."/>
        </authorList>
    </citation>
    <scope>NUCLEOTIDE SEQUENCE</scope>
    <source>
        <strain evidence="1">RD03</strain>
    </source>
</reference>
<proteinExistence type="predicted"/>
<evidence type="ECO:0000313" key="1">
    <source>
        <dbReference type="EMBL" id="MDH5164491.1"/>
    </source>
</evidence>
<dbReference type="EMBL" id="JAROYP010000033">
    <property type="protein sequence ID" value="MDH5164491.1"/>
    <property type="molecule type" value="Genomic_DNA"/>
</dbReference>
<dbReference type="Proteomes" id="UP001159179">
    <property type="component" value="Unassembled WGS sequence"/>
</dbReference>
<dbReference type="AlphaFoldDB" id="A0AAW6T6M5"/>
<name>A0AAW6T6M5_9BACI</name>
<accession>A0AAW6T6M5</accession>
<dbReference type="Gene3D" id="2.20.28.90">
    <property type="match status" value="1"/>
</dbReference>
<comment type="caution">
    <text evidence="1">The sequence shown here is derived from an EMBL/GenBank/DDBJ whole genome shotgun (WGS) entry which is preliminary data.</text>
</comment>
<organism evidence="1 2">
    <name type="scientific">Heyndrickxia oleronia</name>
    <dbReference type="NCBI Taxonomy" id="38875"/>
    <lineage>
        <taxon>Bacteria</taxon>
        <taxon>Bacillati</taxon>
        <taxon>Bacillota</taxon>
        <taxon>Bacilli</taxon>
        <taxon>Bacillales</taxon>
        <taxon>Bacillaceae</taxon>
        <taxon>Heyndrickxia</taxon>
    </lineage>
</organism>
<gene>
    <name evidence="1" type="ORF">P5X88_26525</name>
</gene>
<sequence>MESVKGKYRKVCERCLTITKNNKQCPNCGYSQLLAHTLEEIIKEYN</sequence>
<protein>
    <submittedName>
        <fullName evidence="1">Uncharacterized protein</fullName>
    </submittedName>
</protein>
<evidence type="ECO:0000313" key="2">
    <source>
        <dbReference type="Proteomes" id="UP001159179"/>
    </source>
</evidence>